<comment type="catalytic activity">
    <reaction evidence="5">
        <text>L,L-cystathionine + H2O = L-homocysteine + pyruvate + NH4(+)</text>
        <dbReference type="Rhea" id="RHEA:13965"/>
        <dbReference type="ChEBI" id="CHEBI:15361"/>
        <dbReference type="ChEBI" id="CHEBI:15377"/>
        <dbReference type="ChEBI" id="CHEBI:28938"/>
        <dbReference type="ChEBI" id="CHEBI:58161"/>
        <dbReference type="ChEBI" id="CHEBI:58199"/>
    </reaction>
</comment>
<dbReference type="PIRSF" id="PIRSF001434">
    <property type="entry name" value="CGS"/>
    <property type="match status" value="1"/>
</dbReference>
<dbReference type="Gene3D" id="3.90.1150.10">
    <property type="entry name" value="Aspartate Aminotransferase, domain 1"/>
    <property type="match status" value="1"/>
</dbReference>
<accession>A0A1P8KAL7</accession>
<evidence type="ECO:0000256" key="1">
    <source>
        <dbReference type="ARBA" id="ARBA00001933"/>
    </source>
</evidence>
<dbReference type="Gene3D" id="3.40.640.10">
    <property type="entry name" value="Type I PLP-dependent aspartate aminotransferase-like (Major domain)"/>
    <property type="match status" value="1"/>
</dbReference>
<dbReference type="GO" id="GO:0047804">
    <property type="term" value="F:cysteine-S-conjugate beta-lyase activity"/>
    <property type="evidence" value="ECO:0007669"/>
    <property type="project" value="InterPro"/>
</dbReference>
<protein>
    <submittedName>
        <fullName evidence="8">Cystathionine beta-lyase</fullName>
    </submittedName>
</protein>
<evidence type="ECO:0000313" key="9">
    <source>
        <dbReference type="Proteomes" id="UP000186110"/>
    </source>
</evidence>
<evidence type="ECO:0000313" key="8">
    <source>
        <dbReference type="EMBL" id="APW43054.1"/>
    </source>
</evidence>
<sequence length="403" mass="44045">MTHPTTQLIHNPYTPPPGFDAPQPGVFKASTVFFESVADMRSRYTSVVDKNSYTYGLRGTPTSYLLEERLCALEGGTRCLLAPSGLAAIAMVSLSLLKSGDEVLIPDNSYGPNKDLCDGELKDWGISYQVYDPMDPSDLEAQISSRTKLIWLEAAGSVTLEFPNLAEMVRIARRRKVFTALDNTWGAGLAFNPFDLTPGSVEPLAVDVSTHALTKYPSGGGDVLMGSAMTRDTAVHRRLATTHRRLGFGVGANDVEAVLRSLPSMPLRYRAHDEATRALAQWAQTQAEFVQVLHPSLEESPGHAHWKAQCVNGAGGAAGLFSVMLDARFSQAQVDAFCDALQVFRLGYSWGGPISLVMPYDLESMRNGWPQHLLRGTLVRFCIGLEAVEDLQADIEEALRVLR</sequence>
<name>A0A1P8KAL7_9BURK</name>
<dbReference type="PANTHER" id="PTHR43500">
    <property type="entry name" value="CYSTATHIONINE BETA-LYASE-RELATED"/>
    <property type="match status" value="1"/>
</dbReference>
<keyword evidence="3 6" id="KW-0663">Pyridoxal phosphate</keyword>
<evidence type="ECO:0000256" key="5">
    <source>
        <dbReference type="ARBA" id="ARBA00047517"/>
    </source>
</evidence>
<keyword evidence="9" id="KW-1185">Reference proteome</keyword>
<dbReference type="InterPro" id="IPR015421">
    <property type="entry name" value="PyrdxlP-dep_Trfase_major"/>
</dbReference>
<dbReference type="InterPro" id="IPR015424">
    <property type="entry name" value="PyrdxlP-dep_Trfase"/>
</dbReference>
<dbReference type="GO" id="GO:0019450">
    <property type="term" value="P:L-cysteine catabolic process to pyruvate"/>
    <property type="evidence" value="ECO:0007669"/>
    <property type="project" value="TreeGrafter"/>
</dbReference>
<dbReference type="EMBL" id="CP019239">
    <property type="protein sequence ID" value="APW43054.1"/>
    <property type="molecule type" value="Genomic_DNA"/>
</dbReference>
<dbReference type="AlphaFoldDB" id="A0A1P8KAL7"/>
<dbReference type="Pfam" id="PF01053">
    <property type="entry name" value="Cys_Met_Meta_PP"/>
    <property type="match status" value="1"/>
</dbReference>
<gene>
    <name evidence="8" type="ORF">RS694_11285</name>
</gene>
<comment type="cofactor">
    <cofactor evidence="1 7">
        <name>pyridoxal 5'-phosphate</name>
        <dbReference type="ChEBI" id="CHEBI:597326"/>
    </cofactor>
</comment>
<dbReference type="InterPro" id="IPR006233">
    <property type="entry name" value="Cys_b_lyase_bac"/>
</dbReference>
<evidence type="ECO:0000256" key="6">
    <source>
        <dbReference type="PIRSR" id="PIRSR001434-2"/>
    </source>
</evidence>
<dbReference type="Proteomes" id="UP000186110">
    <property type="component" value="Chromosome"/>
</dbReference>
<dbReference type="PANTHER" id="PTHR43500:SF1">
    <property type="entry name" value="CYSTATHIONINE BETA-LYASE-RELATED"/>
    <property type="match status" value="1"/>
</dbReference>
<proteinExistence type="inferred from homology"/>
<comment type="similarity">
    <text evidence="2 7">Belongs to the trans-sulfuration enzymes family.</text>
</comment>
<dbReference type="eggNOG" id="COG0626">
    <property type="taxonomic scope" value="Bacteria"/>
</dbReference>
<organism evidence="8 9">
    <name type="scientific">Rhodoferax saidenbachensis</name>
    <dbReference type="NCBI Taxonomy" id="1484693"/>
    <lineage>
        <taxon>Bacteria</taxon>
        <taxon>Pseudomonadati</taxon>
        <taxon>Pseudomonadota</taxon>
        <taxon>Betaproteobacteria</taxon>
        <taxon>Burkholderiales</taxon>
        <taxon>Comamonadaceae</taxon>
        <taxon>Rhodoferax</taxon>
    </lineage>
</organism>
<evidence type="ECO:0000256" key="2">
    <source>
        <dbReference type="ARBA" id="ARBA00009077"/>
    </source>
</evidence>
<dbReference type="SUPFAM" id="SSF53383">
    <property type="entry name" value="PLP-dependent transferases"/>
    <property type="match status" value="1"/>
</dbReference>
<evidence type="ECO:0000256" key="4">
    <source>
        <dbReference type="ARBA" id="ARBA00023239"/>
    </source>
</evidence>
<dbReference type="GO" id="GO:0019346">
    <property type="term" value="P:transsulfuration"/>
    <property type="evidence" value="ECO:0007669"/>
    <property type="project" value="InterPro"/>
</dbReference>
<feature type="modified residue" description="N6-(pyridoxal phosphate)lysine" evidence="6">
    <location>
        <position position="215"/>
    </location>
</feature>
<reference evidence="8 9" key="1">
    <citation type="submission" date="2017-01" db="EMBL/GenBank/DDBJ databases">
        <authorList>
            <person name="Mah S.A."/>
            <person name="Swanson W.J."/>
            <person name="Moy G.W."/>
            <person name="Vacquier V.D."/>
        </authorList>
    </citation>
    <scope>NUCLEOTIDE SEQUENCE [LARGE SCALE GENOMIC DNA]</scope>
    <source>
        <strain evidence="8 9">DSM 22694</strain>
    </source>
</reference>
<evidence type="ECO:0000256" key="3">
    <source>
        <dbReference type="ARBA" id="ARBA00022898"/>
    </source>
</evidence>
<dbReference type="STRING" id="1484693.RS694_11285"/>
<dbReference type="GO" id="GO:0030170">
    <property type="term" value="F:pyridoxal phosphate binding"/>
    <property type="evidence" value="ECO:0007669"/>
    <property type="project" value="InterPro"/>
</dbReference>
<dbReference type="InterPro" id="IPR000277">
    <property type="entry name" value="Cys/Met-Metab_PyrdxlP-dep_enz"/>
</dbReference>
<dbReference type="KEGG" id="rsb:RS694_11285"/>
<dbReference type="RefSeq" id="WP_029706977.1">
    <property type="nucleotide sequence ID" value="NZ_CP019239.1"/>
</dbReference>
<keyword evidence="4 8" id="KW-0456">Lyase</keyword>
<evidence type="ECO:0000256" key="7">
    <source>
        <dbReference type="RuleBase" id="RU362118"/>
    </source>
</evidence>
<dbReference type="InterPro" id="IPR015422">
    <property type="entry name" value="PyrdxlP-dep_Trfase_small"/>
</dbReference>